<organism evidence="2 3">
    <name type="scientific">Biomaibacter acetigenes</name>
    <dbReference type="NCBI Taxonomy" id="2316383"/>
    <lineage>
        <taxon>Bacteria</taxon>
        <taxon>Bacillati</taxon>
        <taxon>Bacillota</taxon>
        <taxon>Clostridia</taxon>
        <taxon>Thermosediminibacterales</taxon>
        <taxon>Tepidanaerobacteraceae</taxon>
        <taxon>Biomaibacter</taxon>
    </lineage>
</organism>
<dbReference type="PANTHER" id="PTHR38659">
    <property type="entry name" value="METAL-DEPENDENT PHOSPHOHYDROLASE"/>
    <property type="match status" value="1"/>
</dbReference>
<gene>
    <name evidence="2" type="ORF">D2962_13610</name>
</gene>
<name>A0A3G2R7J4_9FIRM</name>
<evidence type="ECO:0000313" key="3">
    <source>
        <dbReference type="Proteomes" id="UP000280960"/>
    </source>
</evidence>
<accession>A0A3G2R7J4</accession>
<reference evidence="2 3" key="1">
    <citation type="submission" date="2018-10" db="EMBL/GenBank/DDBJ databases">
        <authorList>
            <person name="Zhang X."/>
        </authorList>
    </citation>
    <scope>NUCLEOTIDE SEQUENCE [LARGE SCALE GENOMIC DNA]</scope>
    <source>
        <strain evidence="2 3">SK-G1</strain>
    </source>
</reference>
<feature type="domain" description="HD" evidence="1">
    <location>
        <begin position="24"/>
        <end position="90"/>
    </location>
</feature>
<sequence length="190" mass="21772">MSKVPTREEAFALFKEYNQNESLIKHALTVEAVMRHFAELFGEDVEKWGIIGLVHDLDYEKFPEQHCQKVKEILTEKEWPEEYIKAIQSHGWKLCSNVEPTEKMEKVLYTIDELTGLVTATALVRPDRSIMETTVKSVKKKWKQKSFAAGVNREVIEEGAKMLGMDLDTIIDETIKGMQKVADEIGLKGE</sequence>
<dbReference type="SUPFAM" id="SSF109604">
    <property type="entry name" value="HD-domain/PDEase-like"/>
    <property type="match status" value="1"/>
</dbReference>
<dbReference type="KEGG" id="bacg:D2962_13610"/>
<keyword evidence="3" id="KW-1185">Reference proteome</keyword>
<protein>
    <submittedName>
        <fullName evidence="2">HDIG domain-containing protein</fullName>
    </submittedName>
</protein>
<dbReference type="AlphaFoldDB" id="A0A3G2R7J4"/>
<proteinExistence type="predicted"/>
<dbReference type="NCBIfam" id="TIGR00277">
    <property type="entry name" value="HDIG"/>
    <property type="match status" value="1"/>
</dbReference>
<dbReference type="Gene3D" id="1.10.3210.10">
    <property type="entry name" value="Hypothetical protein af1432"/>
    <property type="match status" value="1"/>
</dbReference>
<dbReference type="EMBL" id="CP033169">
    <property type="protein sequence ID" value="AYO31494.1"/>
    <property type="molecule type" value="Genomic_DNA"/>
</dbReference>
<dbReference type="InterPro" id="IPR006675">
    <property type="entry name" value="HDIG_dom"/>
</dbReference>
<dbReference type="InterPro" id="IPR006674">
    <property type="entry name" value="HD_domain"/>
</dbReference>
<evidence type="ECO:0000313" key="2">
    <source>
        <dbReference type="EMBL" id="AYO31494.1"/>
    </source>
</evidence>
<evidence type="ECO:0000259" key="1">
    <source>
        <dbReference type="Pfam" id="PF01966"/>
    </source>
</evidence>
<dbReference type="RefSeq" id="WP_122015290.1">
    <property type="nucleotide sequence ID" value="NZ_CP033169.1"/>
</dbReference>
<dbReference type="PANTHER" id="PTHR38659:SF2">
    <property type="entry name" value="HDIG DOMAIN PROTEIN"/>
    <property type="match status" value="1"/>
</dbReference>
<dbReference type="Proteomes" id="UP000280960">
    <property type="component" value="Chromosome"/>
</dbReference>
<dbReference type="Pfam" id="PF01966">
    <property type="entry name" value="HD"/>
    <property type="match status" value="1"/>
</dbReference>